<reference evidence="3 4" key="1">
    <citation type="submission" date="2018-11" db="EMBL/GenBank/DDBJ databases">
        <authorList>
            <consortium name="Pathogen Informatics"/>
        </authorList>
    </citation>
    <scope>NUCLEOTIDE SEQUENCE [LARGE SCALE GENOMIC DNA]</scope>
</reference>
<name>A0A3P7MUJ5_CYLGO</name>
<feature type="domain" description="Fucosyltransferase C-terminal" evidence="2">
    <location>
        <begin position="3"/>
        <end position="44"/>
    </location>
</feature>
<evidence type="ECO:0000256" key="1">
    <source>
        <dbReference type="RuleBase" id="RU003832"/>
    </source>
</evidence>
<organism evidence="3 4">
    <name type="scientific">Cylicostephanus goldi</name>
    <name type="common">Nematode worm</name>
    <dbReference type="NCBI Taxonomy" id="71465"/>
    <lineage>
        <taxon>Eukaryota</taxon>
        <taxon>Metazoa</taxon>
        <taxon>Ecdysozoa</taxon>
        <taxon>Nematoda</taxon>
        <taxon>Chromadorea</taxon>
        <taxon>Rhabditida</taxon>
        <taxon>Rhabditina</taxon>
        <taxon>Rhabditomorpha</taxon>
        <taxon>Strongyloidea</taxon>
        <taxon>Strongylidae</taxon>
        <taxon>Cylicostephanus</taxon>
    </lineage>
</organism>
<dbReference type="Pfam" id="PF00852">
    <property type="entry name" value="Glyco_transf_10"/>
    <property type="match status" value="1"/>
</dbReference>
<dbReference type="OrthoDB" id="427096at2759"/>
<keyword evidence="1" id="KW-0808">Transferase</keyword>
<keyword evidence="4" id="KW-1185">Reference proteome</keyword>
<keyword evidence="1" id="KW-0328">Glycosyltransferase</keyword>
<dbReference type="UniPathway" id="UPA00378"/>
<keyword evidence="1" id="KW-0472">Membrane</keyword>
<dbReference type="SUPFAM" id="SSF53756">
    <property type="entry name" value="UDP-Glycosyltransferase/glycogen phosphorylase"/>
    <property type="match status" value="1"/>
</dbReference>
<evidence type="ECO:0000259" key="2">
    <source>
        <dbReference type="Pfam" id="PF00852"/>
    </source>
</evidence>
<comment type="similarity">
    <text evidence="1">Belongs to the glycosyltransferase 10 family.</text>
</comment>
<dbReference type="Proteomes" id="UP000271889">
    <property type="component" value="Unassembled WGS sequence"/>
</dbReference>
<dbReference type="InterPro" id="IPR055270">
    <property type="entry name" value="Glyco_tran_10_C"/>
</dbReference>
<keyword evidence="1" id="KW-0333">Golgi apparatus</keyword>
<evidence type="ECO:0000313" key="4">
    <source>
        <dbReference type="Proteomes" id="UP000271889"/>
    </source>
</evidence>
<dbReference type="GO" id="GO:0016757">
    <property type="term" value="F:glycosyltransferase activity"/>
    <property type="evidence" value="ECO:0007669"/>
    <property type="project" value="UniProtKB-UniRule"/>
</dbReference>
<protein>
    <recommendedName>
        <fullName evidence="1">Fucosyltransferase</fullName>
        <ecNumber evidence="1">2.4.1.-</ecNumber>
    </recommendedName>
</protein>
<proteinExistence type="inferred from homology"/>
<dbReference type="AlphaFoldDB" id="A0A3P7MUJ5"/>
<gene>
    <name evidence="3" type="ORF">CGOC_LOCUS11558</name>
</gene>
<dbReference type="InterPro" id="IPR038577">
    <property type="entry name" value="GT10-like_C_sf"/>
</dbReference>
<accession>A0A3P7MUJ5</accession>
<keyword evidence="1" id="KW-0812">Transmembrane</keyword>
<dbReference type="EMBL" id="UYRV01117060">
    <property type="protein sequence ID" value="VDN30460.1"/>
    <property type="molecule type" value="Genomic_DNA"/>
</dbReference>
<dbReference type="EC" id="2.4.1.-" evidence="1"/>
<sequence length="53" mass="6357">MKRRIYEDAGLPKDSFIALDDFDSLENLGNYLNTLRENDTEYLRLGHIHRRNF</sequence>
<dbReference type="GO" id="GO:0032580">
    <property type="term" value="C:Golgi cisterna membrane"/>
    <property type="evidence" value="ECO:0007669"/>
    <property type="project" value="UniProtKB-SubCell"/>
</dbReference>
<comment type="subcellular location">
    <subcellularLocation>
        <location evidence="1">Golgi apparatus</location>
        <location evidence="1">Golgi stack membrane</location>
        <topology evidence="1">Single-pass type II membrane protein</topology>
    </subcellularLocation>
</comment>
<dbReference type="Gene3D" id="3.40.50.11660">
    <property type="entry name" value="Glycosyl transferase family 10, C-terminal domain"/>
    <property type="match status" value="1"/>
</dbReference>
<evidence type="ECO:0000313" key="3">
    <source>
        <dbReference type="EMBL" id="VDN30460.1"/>
    </source>
</evidence>